<dbReference type="EMBL" id="CP006644">
    <property type="protein sequence ID" value="AHE55926.1"/>
    <property type="molecule type" value="Genomic_DNA"/>
</dbReference>
<protein>
    <submittedName>
        <fullName evidence="1">Uncharacterized protein</fullName>
    </submittedName>
</protein>
<evidence type="ECO:0000313" key="1">
    <source>
        <dbReference type="EMBL" id="AHE55926.1"/>
    </source>
</evidence>
<organism evidence="1 2">
    <name type="scientific">Sphingomonas sanxanigenens DSM 19645 = NX02</name>
    <dbReference type="NCBI Taxonomy" id="1123269"/>
    <lineage>
        <taxon>Bacteria</taxon>
        <taxon>Pseudomonadati</taxon>
        <taxon>Pseudomonadota</taxon>
        <taxon>Alphaproteobacteria</taxon>
        <taxon>Sphingomonadales</taxon>
        <taxon>Sphingomonadaceae</taxon>
        <taxon>Sphingomonas</taxon>
    </lineage>
</organism>
<dbReference type="Proteomes" id="UP000018851">
    <property type="component" value="Chromosome"/>
</dbReference>
<keyword evidence="2" id="KW-1185">Reference proteome</keyword>
<dbReference type="KEGG" id="ssan:NX02_21470"/>
<name>W0AFN7_9SPHN</name>
<dbReference type="AlphaFoldDB" id="W0AFN7"/>
<accession>W0AFN7</accession>
<evidence type="ECO:0000313" key="2">
    <source>
        <dbReference type="Proteomes" id="UP000018851"/>
    </source>
</evidence>
<dbReference type="HOGENOM" id="CLU_1389443_0_0_5"/>
<sequence length="196" mass="21382">MSAEACRDTFNHAADYERAVALDAAFPQCACEPYSLTEVGGPGVQSGELMARILTSPDSYNEETSTILAGKLTHIYSMGLSMIRQGASDAEILQTIDDLTSTEVETRVLVGAIVVSVETLRAYIEDDQKWFGVYATDDRGKLHHIDMLGTIPAGTRSAIKKAQSKRRNKLAEDMIPLVVFSEDPNELLSKLRDAGI</sequence>
<dbReference type="STRING" id="1123269.NX02_21470"/>
<reference evidence="1 2" key="1">
    <citation type="submission" date="2013-07" db="EMBL/GenBank/DDBJ databases">
        <title>Completed genome of Sphingomonas sanxanigenens NX02.</title>
        <authorList>
            <person name="Ma T."/>
            <person name="Huang H."/>
            <person name="Wu M."/>
            <person name="Li X."/>
            <person name="Li G."/>
        </authorList>
    </citation>
    <scope>NUCLEOTIDE SEQUENCE [LARGE SCALE GENOMIC DNA]</scope>
    <source>
        <strain evidence="1 2">NX02</strain>
    </source>
</reference>
<proteinExistence type="predicted"/>
<gene>
    <name evidence="1" type="ORF">NX02_21470</name>
</gene>